<dbReference type="PANTHER" id="PTHR43976:SF16">
    <property type="entry name" value="SHORT-CHAIN DEHYDROGENASE_REDUCTASE FAMILY PROTEIN"/>
    <property type="match status" value="1"/>
</dbReference>
<comment type="similarity">
    <text evidence="1">Belongs to the short-chain dehydrogenases/reductases (SDR) family.</text>
</comment>
<reference evidence="4" key="1">
    <citation type="submission" date="2017-02" db="EMBL/GenBank/DDBJ databases">
        <authorList>
            <person name="Varghese N."/>
            <person name="Submissions S."/>
        </authorList>
    </citation>
    <scope>NUCLEOTIDE SEQUENCE [LARGE SCALE GENOMIC DNA]</scope>
    <source>
        <strain evidence="4">DSM 19608</strain>
    </source>
</reference>
<evidence type="ECO:0000313" key="3">
    <source>
        <dbReference type="EMBL" id="SJZ92806.1"/>
    </source>
</evidence>
<dbReference type="PRINTS" id="PR00081">
    <property type="entry name" value="GDHRDH"/>
</dbReference>
<dbReference type="InterPro" id="IPR051911">
    <property type="entry name" value="SDR_oxidoreductase"/>
</dbReference>
<evidence type="ECO:0000313" key="4">
    <source>
        <dbReference type="Proteomes" id="UP000190834"/>
    </source>
</evidence>
<name>A0A1T4PNH7_VIBCI</name>
<dbReference type="GO" id="GO:0016491">
    <property type="term" value="F:oxidoreductase activity"/>
    <property type="evidence" value="ECO:0007669"/>
    <property type="project" value="UniProtKB-KW"/>
</dbReference>
<dbReference type="AlphaFoldDB" id="A0A1T4PNH7"/>
<dbReference type="CDD" id="cd05374">
    <property type="entry name" value="17beta-HSD-like_SDR_c"/>
    <property type="match status" value="1"/>
</dbReference>
<dbReference type="InterPro" id="IPR002347">
    <property type="entry name" value="SDR_fam"/>
</dbReference>
<dbReference type="OrthoDB" id="9775296at2"/>
<dbReference type="NCBIfam" id="NF004649">
    <property type="entry name" value="PRK05993.1"/>
    <property type="match status" value="1"/>
</dbReference>
<evidence type="ECO:0000256" key="2">
    <source>
        <dbReference type="ARBA" id="ARBA00023002"/>
    </source>
</evidence>
<dbReference type="PROSITE" id="PS00061">
    <property type="entry name" value="ADH_SHORT"/>
    <property type="match status" value="1"/>
</dbReference>
<gene>
    <name evidence="3" type="ORF">SAMN02745782_01794</name>
</gene>
<organism evidence="3 4">
    <name type="scientific">Vibrio cincinnatiensis DSM 19608</name>
    <dbReference type="NCBI Taxonomy" id="1123491"/>
    <lineage>
        <taxon>Bacteria</taxon>
        <taxon>Pseudomonadati</taxon>
        <taxon>Pseudomonadota</taxon>
        <taxon>Gammaproteobacteria</taxon>
        <taxon>Vibrionales</taxon>
        <taxon>Vibrionaceae</taxon>
        <taxon>Vibrio</taxon>
    </lineage>
</organism>
<evidence type="ECO:0000256" key="1">
    <source>
        <dbReference type="ARBA" id="ARBA00006484"/>
    </source>
</evidence>
<sequence length="275" mass="30606">MTRSILITGCSSGIGYMAALELKQRGYHVIASCRDSKDVQRLQKAGLTCIQLDLADENSIKSAVNSALSLSNHQLYALFNNGAYGQPGALEDLPTEALRAQFESNFFGWHTLTTLLLPHFRQQGYGRIIQNSSILGFAAMKYRGAYNASKFAIEGWTDTLRLELAGSNIHISLLEPGPINTQFRANALHAFTRWININTSLHKNAYQTQISRLAKEESNHPFALPAQACLPPLLHALEAKRPKLRYRITFPTKLFAVLKRVLPGRTLDKLLNKSA</sequence>
<accession>A0A1T4PNH7</accession>
<dbReference type="Gene3D" id="3.40.50.720">
    <property type="entry name" value="NAD(P)-binding Rossmann-like Domain"/>
    <property type="match status" value="1"/>
</dbReference>
<dbReference type="InterPro" id="IPR020904">
    <property type="entry name" value="Sc_DH/Rdtase_CS"/>
</dbReference>
<keyword evidence="2" id="KW-0560">Oxidoreductase</keyword>
<protein>
    <submittedName>
        <fullName evidence="3">Short-chain dehydrogenase</fullName>
    </submittedName>
</protein>
<dbReference type="SUPFAM" id="SSF51735">
    <property type="entry name" value="NAD(P)-binding Rossmann-fold domains"/>
    <property type="match status" value="1"/>
</dbReference>
<proteinExistence type="inferred from homology"/>
<keyword evidence="4" id="KW-1185">Reference proteome</keyword>
<dbReference type="EMBL" id="FUXB01000008">
    <property type="protein sequence ID" value="SJZ92806.1"/>
    <property type="molecule type" value="Genomic_DNA"/>
</dbReference>
<dbReference type="STRING" id="1123491.SAMN02745782_01794"/>
<dbReference type="PANTHER" id="PTHR43976">
    <property type="entry name" value="SHORT CHAIN DEHYDROGENASE"/>
    <property type="match status" value="1"/>
</dbReference>
<dbReference type="GeneID" id="70584029"/>
<dbReference type="Pfam" id="PF00106">
    <property type="entry name" value="adh_short"/>
    <property type="match status" value="1"/>
</dbReference>
<dbReference type="Proteomes" id="UP000190834">
    <property type="component" value="Unassembled WGS sequence"/>
</dbReference>
<dbReference type="InterPro" id="IPR036291">
    <property type="entry name" value="NAD(P)-bd_dom_sf"/>
</dbReference>
<dbReference type="RefSeq" id="WP_078926189.1">
    <property type="nucleotide sequence ID" value="NZ_FUXB01000008.1"/>
</dbReference>